<keyword evidence="4 5" id="KW-0472">Membrane</keyword>
<comment type="subcellular location">
    <subcellularLocation>
        <location evidence="1">Membrane</location>
        <topology evidence="1">Multi-pass membrane protein</topology>
    </subcellularLocation>
</comment>
<feature type="transmembrane region" description="Helical" evidence="5">
    <location>
        <begin position="112"/>
        <end position="134"/>
    </location>
</feature>
<keyword evidence="3 5" id="KW-1133">Transmembrane helix</keyword>
<comment type="caution">
    <text evidence="6">The sequence shown here is derived from an EMBL/GenBank/DDBJ whole genome shotgun (WGS) entry which is preliminary data.</text>
</comment>
<keyword evidence="2 5" id="KW-0812">Transmembrane</keyword>
<organism evidence="6 7">
    <name type="scientific">Opisthorchis felineus</name>
    <dbReference type="NCBI Taxonomy" id="147828"/>
    <lineage>
        <taxon>Eukaryota</taxon>
        <taxon>Metazoa</taxon>
        <taxon>Spiralia</taxon>
        <taxon>Lophotrochozoa</taxon>
        <taxon>Platyhelminthes</taxon>
        <taxon>Trematoda</taxon>
        <taxon>Digenea</taxon>
        <taxon>Opisthorchiida</taxon>
        <taxon>Opisthorchiata</taxon>
        <taxon>Opisthorchiidae</taxon>
        <taxon>Opisthorchis</taxon>
    </lineage>
</organism>
<dbReference type="EMBL" id="SJOL01006243">
    <property type="protein sequence ID" value="TGZ69043.1"/>
    <property type="molecule type" value="Genomic_DNA"/>
</dbReference>
<dbReference type="Pfam" id="PF13903">
    <property type="entry name" value="Claudin_2"/>
    <property type="match status" value="1"/>
</dbReference>
<evidence type="ECO:0008006" key="8">
    <source>
        <dbReference type="Google" id="ProtNLM"/>
    </source>
</evidence>
<evidence type="ECO:0000313" key="7">
    <source>
        <dbReference type="Proteomes" id="UP000308267"/>
    </source>
</evidence>
<name>A0A4S2LYN0_OPIFE</name>
<reference evidence="6 7" key="1">
    <citation type="journal article" date="2019" name="BMC Genomics">
        <title>New insights from Opisthorchis felineus genome: update on genomics of the epidemiologically important liver flukes.</title>
        <authorList>
            <person name="Ershov N.I."/>
            <person name="Mordvinov V.A."/>
            <person name="Prokhortchouk E.B."/>
            <person name="Pakharukova M.Y."/>
            <person name="Gunbin K.V."/>
            <person name="Ustyantsev K."/>
            <person name="Genaev M.A."/>
            <person name="Blinov A.G."/>
            <person name="Mazur A."/>
            <person name="Boulygina E."/>
            <person name="Tsygankova S."/>
            <person name="Khrameeva E."/>
            <person name="Chekanov N."/>
            <person name="Fan G."/>
            <person name="Xiao A."/>
            <person name="Zhang H."/>
            <person name="Xu X."/>
            <person name="Yang H."/>
            <person name="Solovyev V."/>
            <person name="Lee S.M."/>
            <person name="Liu X."/>
            <person name="Afonnikov D.A."/>
            <person name="Skryabin K.G."/>
        </authorList>
    </citation>
    <scope>NUCLEOTIDE SEQUENCE [LARGE SCALE GENOMIC DNA]</scope>
    <source>
        <strain evidence="6">AK-0245</strain>
        <tissue evidence="6">Whole organism</tissue>
    </source>
</reference>
<dbReference type="OrthoDB" id="6293093at2759"/>
<feature type="transmembrane region" description="Helical" evidence="5">
    <location>
        <begin position="12"/>
        <end position="37"/>
    </location>
</feature>
<gene>
    <name evidence="6" type="ORF">CRM22_003948</name>
</gene>
<dbReference type="Gene3D" id="1.20.140.150">
    <property type="match status" value="1"/>
</dbReference>
<evidence type="ECO:0000256" key="4">
    <source>
        <dbReference type="ARBA" id="ARBA00023136"/>
    </source>
</evidence>
<keyword evidence="7" id="KW-1185">Reference proteome</keyword>
<evidence type="ECO:0000313" key="6">
    <source>
        <dbReference type="EMBL" id="TGZ69043.1"/>
    </source>
</evidence>
<evidence type="ECO:0000256" key="5">
    <source>
        <dbReference type="SAM" id="Phobius"/>
    </source>
</evidence>
<dbReference type="InterPro" id="IPR004031">
    <property type="entry name" value="PMP22/EMP/MP20/Claudin"/>
</dbReference>
<feature type="transmembrane region" description="Helical" evidence="5">
    <location>
        <begin position="146"/>
        <end position="172"/>
    </location>
</feature>
<evidence type="ECO:0000256" key="2">
    <source>
        <dbReference type="ARBA" id="ARBA00022692"/>
    </source>
</evidence>
<evidence type="ECO:0000256" key="1">
    <source>
        <dbReference type="ARBA" id="ARBA00004141"/>
    </source>
</evidence>
<dbReference type="Proteomes" id="UP000308267">
    <property type="component" value="Unassembled WGS sequence"/>
</dbReference>
<accession>A0A4S2LYN0</accession>
<proteinExistence type="predicted"/>
<dbReference type="AlphaFoldDB" id="A0A4S2LYN0"/>
<dbReference type="GO" id="GO:0016020">
    <property type="term" value="C:membrane"/>
    <property type="evidence" value="ECO:0007669"/>
    <property type="project" value="UniProtKB-SubCell"/>
</dbReference>
<evidence type="ECO:0000256" key="3">
    <source>
        <dbReference type="ARBA" id="ARBA00022989"/>
    </source>
</evidence>
<protein>
    <recommendedName>
        <fullName evidence="8">MARVEL domain-containing protein</fullName>
    </recommendedName>
</protein>
<feature type="transmembrane region" description="Helical" evidence="5">
    <location>
        <begin position="209"/>
        <end position="232"/>
    </location>
</feature>
<sequence>MEIEEHMFQRPKYTLLFCGISVTLLGLLAVGTTIGAISWQEIVVYEPDCPFMLNYKFLCQRRSEGLFRICPQTSAAGGHCSVRSYGHLSRTEIKEDDESHEALVHYRLSTSVVFIFALFLAAVATVLAGVFVHFWMNVAEDSTHLLVFRIVVALLFVVSGIFYQAALILLHYTMVQEKTLFTLEQSEIFTSWSQAIQETTNIRYSVSYVLFWIALAAVYTASIVLFCGSVFASQYHSSYEGSSTEWSGRVSREPRFSMDQAGRVEKIFLVSSPNQPRRSS</sequence>